<name>A0ACB6R789_9PLEO</name>
<comment type="caution">
    <text evidence="1">The sequence shown here is derived from an EMBL/GenBank/DDBJ whole genome shotgun (WGS) entry which is preliminary data.</text>
</comment>
<evidence type="ECO:0000313" key="2">
    <source>
        <dbReference type="Proteomes" id="UP000799755"/>
    </source>
</evidence>
<dbReference type="Proteomes" id="UP000799755">
    <property type="component" value="Unassembled WGS sequence"/>
</dbReference>
<protein>
    <submittedName>
        <fullName evidence="1">Uncharacterized protein</fullName>
    </submittedName>
</protein>
<evidence type="ECO:0000313" key="1">
    <source>
        <dbReference type="EMBL" id="KAF2474187.1"/>
    </source>
</evidence>
<sequence>MSLGQAAAVTAGRCGNGQRKAWYVARGPFRRGPVRQRTANLRSGVFDAKFVAIFVNRVSKDSALMEHRENRLADDFLMVVVEFSDGKGCWGEERLVGVPALFPRAARWIREIKECTILVDDNGEKSEMEVNMQASLYRKIAEEALFALPIVIHCADASERFYLCKVKGIDVRIFDDNPITCRTGHVFGFKKAAKDSYHELANHIAKGIRMRTTLTLMSPSYFTPVFDFFIATTMFPPPPSEQGVLTDNFFMSTCHTWLSIHILGAKDINLWLFGCKQPAKGISSVSQ</sequence>
<organism evidence="1 2">
    <name type="scientific">Lindgomyces ingoldianus</name>
    <dbReference type="NCBI Taxonomy" id="673940"/>
    <lineage>
        <taxon>Eukaryota</taxon>
        <taxon>Fungi</taxon>
        <taxon>Dikarya</taxon>
        <taxon>Ascomycota</taxon>
        <taxon>Pezizomycotina</taxon>
        <taxon>Dothideomycetes</taxon>
        <taxon>Pleosporomycetidae</taxon>
        <taxon>Pleosporales</taxon>
        <taxon>Lindgomycetaceae</taxon>
        <taxon>Lindgomyces</taxon>
    </lineage>
</organism>
<reference evidence="1" key="1">
    <citation type="journal article" date="2020" name="Stud. Mycol.">
        <title>101 Dothideomycetes genomes: a test case for predicting lifestyles and emergence of pathogens.</title>
        <authorList>
            <person name="Haridas S."/>
            <person name="Albert R."/>
            <person name="Binder M."/>
            <person name="Bloem J."/>
            <person name="Labutti K."/>
            <person name="Salamov A."/>
            <person name="Andreopoulos B."/>
            <person name="Baker S."/>
            <person name="Barry K."/>
            <person name="Bills G."/>
            <person name="Bluhm B."/>
            <person name="Cannon C."/>
            <person name="Castanera R."/>
            <person name="Culley D."/>
            <person name="Daum C."/>
            <person name="Ezra D."/>
            <person name="Gonzalez J."/>
            <person name="Henrissat B."/>
            <person name="Kuo A."/>
            <person name="Liang C."/>
            <person name="Lipzen A."/>
            <person name="Lutzoni F."/>
            <person name="Magnuson J."/>
            <person name="Mondo S."/>
            <person name="Nolan M."/>
            <person name="Ohm R."/>
            <person name="Pangilinan J."/>
            <person name="Park H.-J."/>
            <person name="Ramirez L."/>
            <person name="Alfaro M."/>
            <person name="Sun H."/>
            <person name="Tritt A."/>
            <person name="Yoshinaga Y."/>
            <person name="Zwiers L.-H."/>
            <person name="Turgeon B."/>
            <person name="Goodwin S."/>
            <person name="Spatafora J."/>
            <person name="Crous P."/>
            <person name="Grigoriev I."/>
        </authorList>
    </citation>
    <scope>NUCLEOTIDE SEQUENCE</scope>
    <source>
        <strain evidence="1">ATCC 200398</strain>
    </source>
</reference>
<dbReference type="EMBL" id="MU003498">
    <property type="protein sequence ID" value="KAF2474187.1"/>
    <property type="molecule type" value="Genomic_DNA"/>
</dbReference>
<proteinExistence type="predicted"/>
<gene>
    <name evidence="1" type="ORF">BDR25DRAFT_351719</name>
</gene>
<keyword evidence="2" id="KW-1185">Reference proteome</keyword>
<accession>A0ACB6R789</accession>